<reference evidence="2 3" key="1">
    <citation type="submission" date="2014-01" db="EMBL/GenBank/DDBJ databases">
        <title>Genome sequence determination for a cystic fibrosis isolate, Inquilinus limosus.</title>
        <authorList>
            <person name="Pino M."/>
            <person name="Di Conza J."/>
            <person name="Gutkind G."/>
        </authorList>
    </citation>
    <scope>NUCLEOTIDE SEQUENCE [LARGE SCALE GENOMIC DNA]</scope>
    <source>
        <strain evidence="2 3">MP06</strain>
    </source>
</reference>
<comment type="caution">
    <text evidence="2">The sequence shown here is derived from an EMBL/GenBank/DDBJ whole genome shotgun (WGS) entry which is preliminary data.</text>
</comment>
<evidence type="ECO:0000313" key="2">
    <source>
        <dbReference type="EMBL" id="KGM31845.1"/>
    </source>
</evidence>
<feature type="domain" description="N-acetyltransferase" evidence="1">
    <location>
        <begin position="12"/>
        <end position="158"/>
    </location>
</feature>
<dbReference type="PROSITE" id="PS51186">
    <property type="entry name" value="GNAT"/>
    <property type="match status" value="1"/>
</dbReference>
<dbReference type="PANTHER" id="PTHR43617">
    <property type="entry name" value="L-AMINO ACID N-ACETYLTRANSFERASE"/>
    <property type="match status" value="1"/>
</dbReference>
<dbReference type="AlphaFoldDB" id="A0A0A0D1J7"/>
<dbReference type="InterPro" id="IPR000182">
    <property type="entry name" value="GNAT_dom"/>
</dbReference>
<dbReference type="Gene3D" id="3.90.70.10">
    <property type="entry name" value="Cysteine proteinases"/>
    <property type="match status" value="1"/>
</dbReference>
<dbReference type="PANTHER" id="PTHR43617:SF33">
    <property type="entry name" value="SPORE COAT POLYSACCHARIDE BIOSYNTHESIS PROTEIN SPSD"/>
    <property type="match status" value="1"/>
</dbReference>
<dbReference type="InterPro" id="IPR016181">
    <property type="entry name" value="Acyl_CoA_acyltransferase"/>
</dbReference>
<name>A0A0A0D1J7_9PROT</name>
<dbReference type="GO" id="GO:0016747">
    <property type="term" value="F:acyltransferase activity, transferring groups other than amino-acyl groups"/>
    <property type="evidence" value="ECO:0007669"/>
    <property type="project" value="InterPro"/>
</dbReference>
<dbReference type="SUPFAM" id="SSF55729">
    <property type="entry name" value="Acyl-CoA N-acyltransferases (Nat)"/>
    <property type="match status" value="1"/>
</dbReference>
<sequence length="378" mass="42620">MPDHRSAAPTAETIRIATPDDVPRLLEIESRAFDHDRISRRSFLHLLTRGHAVCLAAEEDGRLLGYALVLLRRTTALARLYSLAVDPEIRGRGLGARLLEAAERAAHDEGALFLRLEVRPDNARAIALYESRGYRHFGRYLDFYEDHADALRFEKRLGTEDLPQTDLHVPYYAQTTNFTCGAATLLMALKALDPATELTRARELRLWREATTIYMTSGHGGCDPYGMALAAHDRGLRARIFVSDDSLLFLDGVRSPDKKAVMTVVQEDFRARCARRRIEVVHRALGLPEMCGLISEGAIPIVLISLFRGYGEKNPHWVVANGFDERFIYVHDPWVAVTEMESASAKANLPIPRREFERMARYGRTQLRAAVVLSRKAQ</sequence>
<dbReference type="RefSeq" id="WP_034844869.1">
    <property type="nucleotide sequence ID" value="NZ_JANX01000426.1"/>
</dbReference>
<gene>
    <name evidence="2" type="ORF">P409_24855</name>
</gene>
<evidence type="ECO:0000259" key="1">
    <source>
        <dbReference type="PROSITE" id="PS51186"/>
    </source>
</evidence>
<organism evidence="2 3">
    <name type="scientific">Inquilinus limosus MP06</name>
    <dbReference type="NCBI Taxonomy" id="1398085"/>
    <lineage>
        <taxon>Bacteria</taxon>
        <taxon>Pseudomonadati</taxon>
        <taxon>Pseudomonadota</taxon>
        <taxon>Alphaproteobacteria</taxon>
        <taxon>Rhodospirillales</taxon>
        <taxon>Rhodospirillaceae</taxon>
        <taxon>Inquilinus</taxon>
    </lineage>
</organism>
<protein>
    <recommendedName>
        <fullName evidence="1">N-acetyltransferase domain-containing protein</fullName>
    </recommendedName>
</protein>
<accession>A0A0A0D1J7</accession>
<dbReference type="EMBL" id="JANX01000426">
    <property type="protein sequence ID" value="KGM31845.1"/>
    <property type="molecule type" value="Genomic_DNA"/>
</dbReference>
<dbReference type="CDD" id="cd04301">
    <property type="entry name" value="NAT_SF"/>
    <property type="match status" value="1"/>
</dbReference>
<dbReference type="Pfam" id="PF11814">
    <property type="entry name" value="DUF3335"/>
    <property type="match status" value="1"/>
</dbReference>
<evidence type="ECO:0000313" key="3">
    <source>
        <dbReference type="Proteomes" id="UP000029995"/>
    </source>
</evidence>
<dbReference type="Gene3D" id="3.40.630.30">
    <property type="match status" value="1"/>
</dbReference>
<dbReference type="Pfam" id="PF00583">
    <property type="entry name" value="Acetyltransf_1"/>
    <property type="match status" value="1"/>
</dbReference>
<dbReference type="Proteomes" id="UP000029995">
    <property type="component" value="Unassembled WGS sequence"/>
</dbReference>
<dbReference type="InterPro" id="IPR050276">
    <property type="entry name" value="MshD_Acetyltransferase"/>
</dbReference>
<dbReference type="InterPro" id="IPR021770">
    <property type="entry name" value="DUF3335"/>
</dbReference>
<proteinExistence type="predicted"/>
<dbReference type="OrthoDB" id="9803233at2"/>